<feature type="domain" description="PUM-HD" evidence="6">
    <location>
        <begin position="631"/>
        <end position="1008"/>
    </location>
</feature>
<feature type="compositionally biased region" description="Low complexity" evidence="5">
    <location>
        <begin position="564"/>
        <end position="593"/>
    </location>
</feature>
<evidence type="ECO:0000256" key="3">
    <source>
        <dbReference type="ARBA" id="ARBA00022884"/>
    </source>
</evidence>
<evidence type="ECO:0000256" key="1">
    <source>
        <dbReference type="ARBA" id="ARBA00022553"/>
    </source>
</evidence>
<feature type="region of interest" description="Disordered" evidence="5">
    <location>
        <begin position="1"/>
        <end position="21"/>
    </location>
</feature>
<dbReference type="Gene3D" id="3.30.70.330">
    <property type="match status" value="1"/>
</dbReference>
<accession>G8BTC2</accession>
<feature type="compositionally biased region" description="Basic and acidic residues" evidence="5">
    <location>
        <begin position="924"/>
        <end position="941"/>
    </location>
</feature>
<dbReference type="InterPro" id="IPR033133">
    <property type="entry name" value="PUM-HD"/>
</dbReference>
<dbReference type="Proteomes" id="UP000005666">
    <property type="component" value="Chromosome 5"/>
</dbReference>
<dbReference type="InterPro" id="IPR016024">
    <property type="entry name" value="ARM-type_fold"/>
</dbReference>
<dbReference type="GO" id="GO:0003729">
    <property type="term" value="F:mRNA binding"/>
    <property type="evidence" value="ECO:0007669"/>
    <property type="project" value="UniProtKB-ARBA"/>
</dbReference>
<dbReference type="OrthoDB" id="2017782at2759"/>
<keyword evidence="1" id="KW-0597">Phosphoprotein</keyword>
<dbReference type="EMBL" id="HE612860">
    <property type="protein sequence ID" value="CCE63150.1"/>
    <property type="molecule type" value="Genomic_DNA"/>
</dbReference>
<dbReference type="eggNOG" id="KOG4574">
    <property type="taxonomic scope" value="Eukaryota"/>
</dbReference>
<dbReference type="KEGG" id="tpf:TPHA_0E00550"/>
<dbReference type="InterPro" id="IPR012677">
    <property type="entry name" value="Nucleotide-bd_a/b_plait_sf"/>
</dbReference>
<evidence type="ECO:0000256" key="5">
    <source>
        <dbReference type="SAM" id="MobiDB-lite"/>
    </source>
</evidence>
<evidence type="ECO:0000313" key="8">
    <source>
        <dbReference type="Proteomes" id="UP000005666"/>
    </source>
</evidence>
<feature type="region of interest" description="Disordered" evidence="5">
    <location>
        <begin position="1008"/>
        <end position="1032"/>
    </location>
</feature>
<feature type="compositionally biased region" description="Low complexity" evidence="5">
    <location>
        <begin position="116"/>
        <end position="131"/>
    </location>
</feature>
<name>G8BTC2_TETPH</name>
<proteinExistence type="predicted"/>
<sequence length="1172" mass="130577">MSSTSLENTDGDNVAADSNVNRNQDIQTIDFNVLSTPKRKTSMPMNSASSTPLIILPSIEGENEVNVIHGNDPDSLHPQKIGSYRIRAGNKISNTLSNLLPSSLSAKLHHSKKLPNDTTTPDGTGNNNGNKKFTKPITPQSIKKDERSPVTEKIEEHNELNVFSNIHDSTSLLLSATTSNTNNNVHNARRRTDTMNSQITNLSMSAGPASSTIWAPNNAKENMQTNNENLTQQHLSHPYLHNNLYSSSLQTFTSDVTNSLQNNNRDNLMIPQPFPTTNSSVQDNNNNNTWSSNNNITTSQMNNSQNTDFFGNRQRSKSTATNIYPDNVLYEQKNSRNRTFTISGSTGTPAFPVQNMYMNGDNAINNTNNVMNSGMYNEIVDIPLVDDDVDPTSLNWVTTDTTAPYINQVSNLLPSDTISISNIFSMQQQNSQLYNVINLTSTALVTLCSRFGKVNSARTLQNLNIALVKFDSVNSAVLATEMLQNKAISMVGVPCHVAFAKIFPTPVPDPNRMTNMQFNNENGRSLLQEQLFNGNFSLQQQGNITVPVFNQQFIQLQHQMQQIQKQQTQSNSQHHNQQNSSLSNNQQHASHQSTTHITNADKEQCPFHLPPETISSQQDSLKDIINSFDTKVNKLIINHVVNNALKDEGKTDISNFGPLPKSNPSKEFDAPTLRELRKIIDGNQMSDLEIEQLALVMLDELPELSSDYLGNTIVQKLFDHSSDIIKDIMLRKTAKYLTTMGVHKNGTWACQKMIKKATTSRQKMLIAEGVKKYCTPLFNDQFGNYVIQCVLKFGFPWNNFIFESIIANFWTIAQNRYGSRAVRACLEAHNIITEEQTIVLSAIIVLYVQYLITNGNGTLLVTWFLDTCNLPNRHEIFAKRLVPNIVELSCHKLSSLTILKILTFRGDDTTRNIILSTIFGPIPSDKEGEREQRVDKDKDESSGPPEALIKILNDKSNGPTFIYKVLSMPLLEDDIRAHVVKQVRKVLLDSSSSAQNHRRLMEEVGLASLSPQSPNSQNNQQRNSNGNNYANAVQGNDITRHVSHVSVSSVRSNGAQNINQGAALNKPALTKNMQLNQPIMNNSYPTSGYPGLSPTPLLTMNNNNTNNNPNLNGNTNHGYYNYPSLYSMNSNTSSNFPYNDDLTSQIESLMINNNENQNSILLNGGNVQKYGI</sequence>
<evidence type="ECO:0000259" key="6">
    <source>
        <dbReference type="PROSITE" id="PS50303"/>
    </source>
</evidence>
<dbReference type="HOGENOM" id="CLU_009728_0_0_1"/>
<dbReference type="InterPro" id="IPR052645">
    <property type="entry name" value="Pumilio_domain_protein"/>
</dbReference>
<dbReference type="Pfam" id="PF00806">
    <property type="entry name" value="PUF"/>
    <property type="match status" value="5"/>
</dbReference>
<dbReference type="PROSITE" id="PS50303">
    <property type="entry name" value="PUM_HD"/>
    <property type="match status" value="1"/>
</dbReference>
<keyword evidence="8" id="KW-1185">Reference proteome</keyword>
<dbReference type="InterPro" id="IPR035979">
    <property type="entry name" value="RBD_domain_sf"/>
</dbReference>
<dbReference type="SUPFAM" id="SSF54928">
    <property type="entry name" value="RNA-binding domain, RBD"/>
    <property type="match status" value="1"/>
</dbReference>
<dbReference type="SUPFAM" id="SSF48371">
    <property type="entry name" value="ARM repeat"/>
    <property type="match status" value="1"/>
</dbReference>
<dbReference type="FunFam" id="1.25.10.10:FF:000167">
    <property type="entry name" value="RNA binding protein Jsn1"/>
    <property type="match status" value="1"/>
</dbReference>
<dbReference type="OMA" id="NIVELCC"/>
<dbReference type="SMART" id="SM00025">
    <property type="entry name" value="Pumilio"/>
    <property type="match status" value="6"/>
</dbReference>
<dbReference type="STRING" id="1071381.G8BTC2"/>
<dbReference type="PANTHER" id="PTHR47093">
    <property type="entry name" value="PROTEIN JSN1-RELATED"/>
    <property type="match status" value="1"/>
</dbReference>
<evidence type="ECO:0000256" key="2">
    <source>
        <dbReference type="ARBA" id="ARBA00022737"/>
    </source>
</evidence>
<dbReference type="FunFam" id="3.30.70.330:FF:000617">
    <property type="entry name" value="Puf family protein"/>
    <property type="match status" value="1"/>
</dbReference>
<dbReference type="AlphaFoldDB" id="G8BTC2"/>
<dbReference type="GO" id="GO:0000288">
    <property type="term" value="P:nuclear-transcribed mRNA catabolic process, deadenylation-dependent decay"/>
    <property type="evidence" value="ECO:0007669"/>
    <property type="project" value="UniProtKB-ARBA"/>
</dbReference>
<feature type="repeat" description="Pumilio" evidence="4">
    <location>
        <begin position="694"/>
        <end position="731"/>
    </location>
</feature>
<feature type="compositionally biased region" description="Low complexity" evidence="5">
    <location>
        <begin position="1010"/>
        <end position="1028"/>
    </location>
</feature>
<gene>
    <name evidence="7" type="primary">TPHA0E00550</name>
    <name evidence="7" type="ordered locus">TPHA_0E00550</name>
</gene>
<reference evidence="7 8" key="1">
    <citation type="journal article" date="2011" name="Proc. Natl. Acad. Sci. U.S.A.">
        <title>Evolutionary erosion of yeast sex chromosomes by mating-type switching accidents.</title>
        <authorList>
            <person name="Gordon J.L."/>
            <person name="Armisen D."/>
            <person name="Proux-Wera E."/>
            <person name="Oheigeartaigh S.S."/>
            <person name="Byrne K.P."/>
            <person name="Wolfe K.H."/>
        </authorList>
    </citation>
    <scope>NUCLEOTIDE SEQUENCE [LARGE SCALE GENOMIC DNA]</scope>
    <source>
        <strain evidence="8">ATCC 24235 / CBS 4417 / NBRC 1672 / NRRL Y-8282 / UCD 70-5</strain>
    </source>
</reference>
<feature type="region of interest" description="Disordered" evidence="5">
    <location>
        <begin position="107"/>
        <end position="149"/>
    </location>
</feature>
<dbReference type="RefSeq" id="XP_003685584.1">
    <property type="nucleotide sequence ID" value="XM_003685536.1"/>
</dbReference>
<feature type="region of interest" description="Disordered" evidence="5">
    <location>
        <begin position="564"/>
        <end position="597"/>
    </location>
</feature>
<dbReference type="InterPro" id="IPR011989">
    <property type="entry name" value="ARM-like"/>
</dbReference>
<dbReference type="PROSITE" id="PS50302">
    <property type="entry name" value="PUM"/>
    <property type="match status" value="1"/>
</dbReference>
<organism evidence="7 8">
    <name type="scientific">Tetrapisispora phaffii (strain ATCC 24235 / CBS 4417 / NBRC 1672 / NRRL Y-8282 / UCD 70-5)</name>
    <name type="common">Yeast</name>
    <name type="synonym">Fabospora phaffii</name>
    <dbReference type="NCBI Taxonomy" id="1071381"/>
    <lineage>
        <taxon>Eukaryota</taxon>
        <taxon>Fungi</taxon>
        <taxon>Dikarya</taxon>
        <taxon>Ascomycota</taxon>
        <taxon>Saccharomycotina</taxon>
        <taxon>Saccharomycetes</taxon>
        <taxon>Saccharomycetales</taxon>
        <taxon>Saccharomycetaceae</taxon>
        <taxon>Tetrapisispora</taxon>
    </lineage>
</organism>
<dbReference type="Gene3D" id="1.25.10.10">
    <property type="entry name" value="Leucine-rich Repeat Variant"/>
    <property type="match status" value="1"/>
</dbReference>
<dbReference type="GeneID" id="11531301"/>
<feature type="region of interest" description="Disordered" evidence="5">
    <location>
        <begin position="924"/>
        <end position="946"/>
    </location>
</feature>
<keyword evidence="3" id="KW-0694">RNA-binding</keyword>
<dbReference type="PANTHER" id="PTHR47093:SF1">
    <property type="entry name" value="PROTEIN JSN1-RELATED"/>
    <property type="match status" value="1"/>
</dbReference>
<evidence type="ECO:0000313" key="7">
    <source>
        <dbReference type="EMBL" id="CCE63150.1"/>
    </source>
</evidence>
<evidence type="ECO:0000256" key="4">
    <source>
        <dbReference type="PROSITE-ProRule" id="PRU00317"/>
    </source>
</evidence>
<protein>
    <recommendedName>
        <fullName evidence="6">PUM-HD domain-containing protein</fullName>
    </recommendedName>
</protein>
<keyword evidence="2" id="KW-0677">Repeat</keyword>
<dbReference type="InterPro" id="IPR001313">
    <property type="entry name" value="Pumilio_RNA-bd_rpt"/>
</dbReference>